<dbReference type="PRINTS" id="PR00413">
    <property type="entry name" value="HADHALOGNASE"/>
</dbReference>
<accession>A0A269TGE0</accession>
<organism evidence="1 2">
    <name type="scientific">Megasphaera elsdenii</name>
    <dbReference type="NCBI Taxonomy" id="907"/>
    <lineage>
        <taxon>Bacteria</taxon>
        <taxon>Bacillati</taxon>
        <taxon>Bacillota</taxon>
        <taxon>Negativicutes</taxon>
        <taxon>Veillonellales</taxon>
        <taxon>Veillonellaceae</taxon>
        <taxon>Megasphaera</taxon>
    </lineage>
</organism>
<evidence type="ECO:0000313" key="1">
    <source>
        <dbReference type="EMBL" id="AVO27409.1"/>
    </source>
</evidence>
<dbReference type="PANTHER" id="PTHR18901:SF38">
    <property type="entry name" value="PSEUDOURIDINE-5'-PHOSPHATASE"/>
    <property type="match status" value="1"/>
</dbReference>
<name>A0A269TGE0_MEGEL</name>
<dbReference type="CDD" id="cd07505">
    <property type="entry name" value="HAD_BPGM-like"/>
    <property type="match status" value="1"/>
</dbReference>
<dbReference type="NCBIfam" id="TIGR01509">
    <property type="entry name" value="HAD-SF-IA-v3"/>
    <property type="match status" value="1"/>
</dbReference>
<dbReference type="EMBL" id="CP027569">
    <property type="protein sequence ID" value="AVO27409.1"/>
    <property type="molecule type" value="Genomic_DNA"/>
</dbReference>
<dbReference type="Gene3D" id="3.40.50.1000">
    <property type="entry name" value="HAD superfamily/HAD-like"/>
    <property type="match status" value="1"/>
</dbReference>
<dbReference type="RefSeq" id="WP_027894909.1">
    <property type="nucleotide sequence ID" value="NZ_AP031433.1"/>
</dbReference>
<protein>
    <submittedName>
        <fullName evidence="1">HAD family phosphatase</fullName>
    </submittedName>
</protein>
<proteinExistence type="predicted"/>
<sequence length="225" mass="25135">MNIRKLLIFDMDGTMFDTEPISYRCWRDVSARYGFNLDRQVFDHMLGRDNRRIRAICDDAFGPSYPYDAICREKVALQLDYYRTHDIPVKPGLLQVLHYAREAGMACAVASSSPRALIEYLLDKTGVASFFSVVQSGEEAAHGKPAPDVFLMACDKALVEPSRALVLEDSENGILAAHAAGIPSIWIPDLITIPKDVQALAWKCCHSLDEVPELLAKGDYHDDTE</sequence>
<dbReference type="Gene3D" id="1.10.150.240">
    <property type="entry name" value="Putative phosphatase, domain 2"/>
    <property type="match status" value="1"/>
</dbReference>
<evidence type="ECO:0000313" key="2">
    <source>
        <dbReference type="Proteomes" id="UP000238358"/>
    </source>
</evidence>
<dbReference type="PANTHER" id="PTHR18901">
    <property type="entry name" value="2-DEOXYGLUCOSE-6-PHOSPHATE PHOSPHATASE 2"/>
    <property type="match status" value="1"/>
</dbReference>
<dbReference type="InterPro" id="IPR036412">
    <property type="entry name" value="HAD-like_sf"/>
</dbReference>
<dbReference type="SFLD" id="SFLDG01129">
    <property type="entry name" value="C1.5:_HAD__Beta-PGM__Phosphata"/>
    <property type="match status" value="1"/>
</dbReference>
<dbReference type="InterPro" id="IPR023214">
    <property type="entry name" value="HAD_sf"/>
</dbReference>
<dbReference type="AlphaFoldDB" id="A0A269TGE0"/>
<dbReference type="OrthoDB" id="9797743at2"/>
<dbReference type="InterPro" id="IPR006439">
    <property type="entry name" value="HAD-SF_hydro_IA"/>
</dbReference>
<dbReference type="Proteomes" id="UP000238358">
    <property type="component" value="Chromosome"/>
</dbReference>
<dbReference type="Pfam" id="PF00702">
    <property type="entry name" value="Hydrolase"/>
    <property type="match status" value="1"/>
</dbReference>
<reference evidence="1 2" key="1">
    <citation type="journal article" date="2018" name="Genome Announc.">
        <title>Complete genomes of two Megasphaera elsdenii strains, NCIMB 702410 and ATCC 25940.</title>
        <authorList>
            <person name="Hatmaker E.A."/>
            <person name="O'Dell K."/>
            <person name="Riley L.A."/>
            <person name="Klingeman D.M."/>
            <person name="Guss A.M."/>
        </authorList>
    </citation>
    <scope>NUCLEOTIDE SEQUENCE [LARGE SCALE GENOMIC DNA]</scope>
    <source>
        <strain evidence="1 2">NCIMB702410</strain>
    </source>
</reference>
<dbReference type="InterPro" id="IPR023198">
    <property type="entry name" value="PGP-like_dom2"/>
</dbReference>
<dbReference type="SUPFAM" id="SSF56784">
    <property type="entry name" value="HAD-like"/>
    <property type="match status" value="1"/>
</dbReference>
<gene>
    <name evidence="1" type="ORF">C6Y28_07260</name>
</gene>
<dbReference type="SFLD" id="SFLDS00003">
    <property type="entry name" value="Haloacid_Dehalogenase"/>
    <property type="match status" value="1"/>
</dbReference>